<evidence type="ECO:0000313" key="2">
    <source>
        <dbReference type="Proteomes" id="UP000647491"/>
    </source>
</evidence>
<dbReference type="InterPro" id="IPR013078">
    <property type="entry name" value="His_Pase_superF_clade-1"/>
</dbReference>
<name>A0ABR7NNY5_9FIRM</name>
<dbReference type="SMART" id="SM00855">
    <property type="entry name" value="PGAM"/>
    <property type="match status" value="1"/>
</dbReference>
<gene>
    <name evidence="1" type="ORF">H8708_00855</name>
</gene>
<reference evidence="1 2" key="1">
    <citation type="submission" date="2020-08" db="EMBL/GenBank/DDBJ databases">
        <title>Genome public.</title>
        <authorList>
            <person name="Liu C."/>
            <person name="Sun Q."/>
        </authorList>
    </citation>
    <scope>NUCLEOTIDE SEQUENCE [LARGE SCALE GENOMIC DNA]</scope>
    <source>
        <strain evidence="1 2">BX10</strain>
    </source>
</reference>
<evidence type="ECO:0000313" key="1">
    <source>
        <dbReference type="EMBL" id="MBC8597794.1"/>
    </source>
</evidence>
<accession>A0ABR7NNY5</accession>
<comment type="caution">
    <text evidence="1">The sequence shown here is derived from an EMBL/GenBank/DDBJ whole genome shotgun (WGS) entry which is preliminary data.</text>
</comment>
<organism evidence="1 2">
    <name type="scientific">Enterocloster hominis</name>
    <name type="common">ex Liu et al. 2021</name>
    <dbReference type="NCBI Taxonomy" id="2763663"/>
    <lineage>
        <taxon>Bacteria</taxon>
        <taxon>Bacillati</taxon>
        <taxon>Bacillota</taxon>
        <taxon>Clostridia</taxon>
        <taxon>Lachnospirales</taxon>
        <taxon>Lachnospiraceae</taxon>
        <taxon>Enterocloster</taxon>
    </lineage>
</organism>
<dbReference type="PANTHER" id="PTHR48100">
    <property type="entry name" value="BROAD-SPECIFICITY PHOSPHATASE YOR283W-RELATED"/>
    <property type="match status" value="1"/>
</dbReference>
<dbReference type="Gene3D" id="3.40.50.1240">
    <property type="entry name" value="Phosphoglycerate mutase-like"/>
    <property type="match status" value="1"/>
</dbReference>
<protein>
    <submittedName>
        <fullName evidence="1">Histidine phosphatase family protein</fullName>
    </submittedName>
</protein>
<dbReference type="CDD" id="cd07067">
    <property type="entry name" value="HP_PGM_like"/>
    <property type="match status" value="1"/>
</dbReference>
<dbReference type="RefSeq" id="WP_262426678.1">
    <property type="nucleotide sequence ID" value="NZ_JACRTJ010000002.1"/>
</dbReference>
<dbReference type="SUPFAM" id="SSF53254">
    <property type="entry name" value="Phosphoglycerate mutase-like"/>
    <property type="match status" value="1"/>
</dbReference>
<dbReference type="EMBL" id="JACRTJ010000002">
    <property type="protein sequence ID" value="MBC8597794.1"/>
    <property type="molecule type" value="Genomic_DNA"/>
</dbReference>
<dbReference type="Pfam" id="PF00300">
    <property type="entry name" value="His_Phos_1"/>
    <property type="match status" value="1"/>
</dbReference>
<dbReference type="Proteomes" id="UP000647491">
    <property type="component" value="Unassembled WGS sequence"/>
</dbReference>
<dbReference type="InterPro" id="IPR029033">
    <property type="entry name" value="His_PPase_superfam"/>
</dbReference>
<dbReference type="PANTHER" id="PTHR48100:SF1">
    <property type="entry name" value="HISTIDINE PHOSPHATASE FAMILY PROTEIN-RELATED"/>
    <property type="match status" value="1"/>
</dbReference>
<proteinExistence type="predicted"/>
<dbReference type="InterPro" id="IPR050275">
    <property type="entry name" value="PGM_Phosphatase"/>
</dbReference>
<sequence length="211" mass="23599">MRILLIRHGRQNSPLCNVDVPLSEEGRAQADLLGERLKHEGIDVVWSSGLCRAVETADRINEALKVKRVIREDLKEISFGDLEGLADPVIAERFGSFLSQRKKMEQDLPYPGGESAADVVKRVLPVMDEILASGDRTVAVVTHGGVIRSMTAHYLGMELSKTQLLASHLENCGITEFWFREDGTAVLNRFNDYSHLEGKNDLLRSGWSEKR</sequence>
<keyword evidence="2" id="KW-1185">Reference proteome</keyword>